<feature type="non-terminal residue" evidence="3">
    <location>
        <position position="100"/>
    </location>
</feature>
<evidence type="ECO:0000313" key="3">
    <source>
        <dbReference type="EMBL" id="MFG6298974.1"/>
    </source>
</evidence>
<dbReference type="Proteomes" id="UP001605990">
    <property type="component" value="Unassembled WGS sequence"/>
</dbReference>
<keyword evidence="2" id="KW-0472">Membrane</keyword>
<evidence type="ECO:0000313" key="4">
    <source>
        <dbReference type="Proteomes" id="UP001605990"/>
    </source>
</evidence>
<gene>
    <name evidence="3" type="ORF">ACGU38_26900</name>
</gene>
<dbReference type="GO" id="GO:0004674">
    <property type="term" value="F:protein serine/threonine kinase activity"/>
    <property type="evidence" value="ECO:0007669"/>
    <property type="project" value="UniProtKB-KW"/>
</dbReference>
<comment type="caution">
    <text evidence="3">The sequence shown here is derived from an EMBL/GenBank/DDBJ whole genome shotgun (WGS) entry which is preliminary data.</text>
</comment>
<keyword evidence="3" id="KW-0418">Kinase</keyword>
<feature type="region of interest" description="Disordered" evidence="1">
    <location>
        <begin position="1"/>
        <end position="76"/>
    </location>
</feature>
<accession>A0ABW7EAB6</accession>
<dbReference type="EMBL" id="JBIENY010000402">
    <property type="protein sequence ID" value="MFG6298974.1"/>
    <property type="molecule type" value="Genomic_DNA"/>
</dbReference>
<protein>
    <submittedName>
        <fullName evidence="3">Serine/threonine protein kinase</fullName>
    </submittedName>
</protein>
<evidence type="ECO:0000256" key="1">
    <source>
        <dbReference type="SAM" id="MobiDB-lite"/>
    </source>
</evidence>
<feature type="compositionally biased region" description="Basic and acidic residues" evidence="1">
    <location>
        <begin position="1"/>
        <end position="13"/>
    </location>
</feature>
<sequence length="100" mass="9885">ERLTGERAERDLRLVGAGGSVTGEDTTRADGVPGGGFAPTVTARTGPEASRTPPLPVPSAPPGTAQAATAAPGGRDRRARAVLVAGLAVLVLALAGLTYT</sequence>
<feature type="non-terminal residue" evidence="3">
    <location>
        <position position="1"/>
    </location>
</feature>
<name>A0ABW7EAB6_STRRO</name>
<keyword evidence="2" id="KW-0812">Transmembrane</keyword>
<keyword evidence="4" id="KW-1185">Reference proteome</keyword>
<keyword evidence="2" id="KW-1133">Transmembrane helix</keyword>
<reference evidence="3 4" key="1">
    <citation type="submission" date="2024-10" db="EMBL/GenBank/DDBJ databases">
        <title>Draft genome assembly of a novel steroid transforming actinomycete isolated from African clawed frog Xenopus laevis.</title>
        <authorList>
            <person name="Bragin E."/>
            <person name="Kollerov V."/>
            <person name="Donova M.V."/>
        </authorList>
    </citation>
    <scope>NUCLEOTIDE SEQUENCE [LARGE SCALE GENOMIC DNA]</scope>
    <source>
        <strain evidence="3 4">MTOC-St3</strain>
    </source>
</reference>
<feature type="transmembrane region" description="Helical" evidence="2">
    <location>
        <begin position="81"/>
        <end position="99"/>
    </location>
</feature>
<feature type="compositionally biased region" description="Low complexity" evidence="1">
    <location>
        <begin position="62"/>
        <end position="73"/>
    </location>
</feature>
<organism evidence="3 4">
    <name type="scientific">Streptomyces rochei</name>
    <name type="common">Streptomyces parvullus</name>
    <dbReference type="NCBI Taxonomy" id="1928"/>
    <lineage>
        <taxon>Bacteria</taxon>
        <taxon>Bacillati</taxon>
        <taxon>Actinomycetota</taxon>
        <taxon>Actinomycetes</taxon>
        <taxon>Kitasatosporales</taxon>
        <taxon>Streptomycetaceae</taxon>
        <taxon>Streptomyces</taxon>
        <taxon>Streptomyces rochei group</taxon>
    </lineage>
</organism>
<keyword evidence="3" id="KW-0723">Serine/threonine-protein kinase</keyword>
<proteinExistence type="predicted"/>
<keyword evidence="3" id="KW-0808">Transferase</keyword>
<evidence type="ECO:0000256" key="2">
    <source>
        <dbReference type="SAM" id="Phobius"/>
    </source>
</evidence>